<dbReference type="RefSeq" id="XP_049266452.1">
    <property type="nucleotide sequence ID" value="XM_049406197.1"/>
</dbReference>
<dbReference type="PANTHER" id="PTHR22741">
    <property type="entry name" value="P140CAP/SNIP-RELATED"/>
    <property type="match status" value="1"/>
</dbReference>
<dbReference type="EMBL" id="JAGSYN010000030">
    <property type="protein sequence ID" value="KAG7666220.1"/>
    <property type="molecule type" value="Genomic_DNA"/>
</dbReference>
<evidence type="ECO:0000259" key="3">
    <source>
        <dbReference type="SMART" id="SM00806"/>
    </source>
</evidence>
<name>A0A8J5R7I3_9ASCO</name>
<dbReference type="GO" id="GO:0051286">
    <property type="term" value="C:cell tip"/>
    <property type="evidence" value="ECO:0007669"/>
    <property type="project" value="TreeGrafter"/>
</dbReference>
<dbReference type="AlphaFoldDB" id="A0A8J5R7I3"/>
<feature type="compositionally biased region" description="Basic and acidic residues" evidence="2">
    <location>
        <begin position="163"/>
        <end position="174"/>
    </location>
</feature>
<organism evidence="4 5">
    <name type="scientific">[Candida] subhashii</name>
    <dbReference type="NCBI Taxonomy" id="561895"/>
    <lineage>
        <taxon>Eukaryota</taxon>
        <taxon>Fungi</taxon>
        <taxon>Dikarya</taxon>
        <taxon>Ascomycota</taxon>
        <taxon>Saccharomycotina</taxon>
        <taxon>Pichiomycetes</taxon>
        <taxon>Debaryomycetaceae</taxon>
        <taxon>Spathaspora</taxon>
    </lineage>
</organism>
<evidence type="ECO:0000256" key="2">
    <source>
        <dbReference type="SAM" id="MobiDB-lite"/>
    </source>
</evidence>
<dbReference type="InterPro" id="IPR005613">
    <property type="entry name" value="AIP3_C"/>
</dbReference>
<accession>A0A8J5R7I3</accession>
<dbReference type="InterPro" id="IPR051825">
    <property type="entry name" value="SRCIN1"/>
</dbReference>
<dbReference type="GO" id="GO:0005519">
    <property type="term" value="F:cytoskeletal regulatory protein binding"/>
    <property type="evidence" value="ECO:0007669"/>
    <property type="project" value="InterPro"/>
</dbReference>
<comment type="caution">
    <text evidence="4">The sequence shown here is derived from an EMBL/GenBank/DDBJ whole genome shotgun (WGS) entry which is preliminary data.</text>
</comment>
<dbReference type="InterPro" id="IPR056279">
    <property type="entry name" value="Aip3p_Bud6_N"/>
</dbReference>
<gene>
    <name evidence="4" type="ORF">J8A68_000242</name>
</gene>
<protein>
    <submittedName>
        <fullName evidence="4">BUD6</fullName>
    </submittedName>
</protein>
<feature type="domain" description="Actin interacting protein 3 C-terminal" evidence="3">
    <location>
        <begin position="253"/>
        <end position="664"/>
    </location>
</feature>
<keyword evidence="5" id="KW-1185">Reference proteome</keyword>
<dbReference type="GO" id="GO:0030010">
    <property type="term" value="P:establishment of cell polarity"/>
    <property type="evidence" value="ECO:0007669"/>
    <property type="project" value="TreeGrafter"/>
</dbReference>
<feature type="region of interest" description="Disordered" evidence="2">
    <location>
        <begin position="163"/>
        <end position="184"/>
    </location>
</feature>
<dbReference type="GeneID" id="73467043"/>
<evidence type="ECO:0000256" key="1">
    <source>
        <dbReference type="ARBA" id="ARBA00023054"/>
    </source>
</evidence>
<proteinExistence type="predicted"/>
<dbReference type="Pfam" id="PF23153">
    <property type="entry name" value="Aip3p_Bud6_N"/>
    <property type="match status" value="1"/>
</dbReference>
<evidence type="ECO:0000313" key="5">
    <source>
        <dbReference type="Proteomes" id="UP000694255"/>
    </source>
</evidence>
<sequence>MVFNSQRRESESSGGSIKRSSLNTIDSSVTRLLVSTKHLLESLTQWARQEADDKYVSDAYVKLGNDFRAAVRAFNNSGIDISDIGDVPQALRIILEAALSEEPSQENLDRFLPNIRNIIVTLLQNLKAKQAKAKAMSQEIQMSESASNKMKESPKVTRILSTEAKDSMESKTPRNDALSQLQKGDALQRRASKRFSAYQYAKLTNSSVMNNALPRIDSETSTVRQSFLSKTNQDNKDLSNSIGSKPSGESCIFLKLNNKTRRANVKFPISLPAIRLLFVEKFAYSPGSTSFPDVYIQDPNSGVTYELEEYMLEDLKSGTLLCLNEPSSESKSTNDLVLKIEQLSKRIDSISVEVVSEMKESISAMRTTSSMSSPTNVVGANLRPKSSSGIKDLQSIDKDLRAIRQSHTIFHANIKEVIQEMGAQLVNFQERGLDISKDSNRAYMESCHSKLSEDSDLLLTKVDDLQDIMEELRKDVAQRGVRVGEKQLKHTSKEIEAVKLARENMASYIEKEKAVWKKIWEAELDKVCEEQQFFNLQDDLTRDLEEDIKKIEETFTLIDQCSSEQNKNASSKRNKVIANLHIPEPGESLHDLKGAVLNQVAALQPDHERRLEAIERAEKIREKERQMMNVSQFQEELGDFVEDNKLKKSGGIMEVERQRMEKDQENLKSSFGVI</sequence>
<reference evidence="4 5" key="1">
    <citation type="journal article" date="2021" name="DNA Res.">
        <title>Genome analysis of Candida subhashii reveals its hybrid nature and dual mitochondrial genome conformations.</title>
        <authorList>
            <person name="Mixao V."/>
            <person name="Hegedusova E."/>
            <person name="Saus E."/>
            <person name="Pryszcz L.P."/>
            <person name="Cillingova A."/>
            <person name="Nosek J."/>
            <person name="Gabaldon T."/>
        </authorList>
    </citation>
    <scope>NUCLEOTIDE SEQUENCE [LARGE SCALE GENOMIC DNA]</scope>
    <source>
        <strain evidence="4 5">CBS 10753</strain>
    </source>
</reference>
<dbReference type="PANTHER" id="PTHR22741:SF10">
    <property type="entry name" value="COILED-COIL DOMAIN-CONTAINING PROTEIN CG32809"/>
    <property type="match status" value="1"/>
</dbReference>
<dbReference type="Pfam" id="PF03915">
    <property type="entry name" value="AIP3"/>
    <property type="match status" value="1"/>
</dbReference>
<feature type="region of interest" description="Disordered" evidence="2">
    <location>
        <begin position="1"/>
        <end position="20"/>
    </location>
</feature>
<evidence type="ECO:0000313" key="4">
    <source>
        <dbReference type="EMBL" id="KAG7666220.1"/>
    </source>
</evidence>
<dbReference type="InterPro" id="IPR022782">
    <property type="entry name" value="AIP3-like_C"/>
</dbReference>
<dbReference type="SMART" id="SM00806">
    <property type="entry name" value="AIP3"/>
    <property type="match status" value="1"/>
</dbReference>
<dbReference type="GO" id="GO:0005737">
    <property type="term" value="C:cytoplasm"/>
    <property type="evidence" value="ECO:0007669"/>
    <property type="project" value="TreeGrafter"/>
</dbReference>
<feature type="compositionally biased region" description="Basic and acidic residues" evidence="2">
    <location>
        <begin position="1"/>
        <end position="11"/>
    </location>
</feature>
<dbReference type="OrthoDB" id="783096at2759"/>
<keyword evidence="1" id="KW-0175">Coiled coil</keyword>
<dbReference type="Proteomes" id="UP000694255">
    <property type="component" value="Unassembled WGS sequence"/>
</dbReference>